<reference evidence="3 4" key="1">
    <citation type="submission" date="2016-10" db="EMBL/GenBank/DDBJ databases">
        <authorList>
            <person name="de Groot N.N."/>
        </authorList>
    </citation>
    <scope>NUCLEOTIDE SEQUENCE [LARGE SCALE GENOMIC DNA]</scope>
    <source>
        <strain evidence="3 4">CGMCC 1.10959</strain>
    </source>
</reference>
<organism evidence="3 4">
    <name type="scientific">Sedimentitalea nanhaiensis</name>
    <dbReference type="NCBI Taxonomy" id="999627"/>
    <lineage>
        <taxon>Bacteria</taxon>
        <taxon>Pseudomonadati</taxon>
        <taxon>Pseudomonadota</taxon>
        <taxon>Alphaproteobacteria</taxon>
        <taxon>Rhodobacterales</taxon>
        <taxon>Paracoccaceae</taxon>
        <taxon>Sedimentitalea</taxon>
    </lineage>
</organism>
<dbReference type="Proteomes" id="UP000182466">
    <property type="component" value="Unassembled WGS sequence"/>
</dbReference>
<dbReference type="Gene3D" id="3.10.129.10">
    <property type="entry name" value="Hotdog Thioesterase"/>
    <property type="match status" value="1"/>
</dbReference>
<dbReference type="GO" id="GO:0016289">
    <property type="term" value="F:acyl-CoA hydrolase activity"/>
    <property type="evidence" value="ECO:0007669"/>
    <property type="project" value="UniProtKB-ARBA"/>
</dbReference>
<keyword evidence="1" id="KW-0378">Hydrolase</keyword>
<dbReference type="InterPro" id="IPR003736">
    <property type="entry name" value="PAAI_dom"/>
</dbReference>
<sequence>MSENNAHAVSRRICASFSQQGLMATFGARVASVAQGQVVITAPLQPSTSQQHGFAHAGLTFALGDSAAGYSALTLMPADQEVMTAEIKINLLAPGKGDFLRATGRVIKPGRRLMIVSAEVHAVDGDTETLVAVLMGTMVPVAISTT</sequence>
<dbReference type="RefSeq" id="WP_027263473.1">
    <property type="nucleotide sequence ID" value="NZ_FPAW01000008.1"/>
</dbReference>
<dbReference type="SUPFAM" id="SSF54637">
    <property type="entry name" value="Thioesterase/thiol ester dehydrase-isomerase"/>
    <property type="match status" value="1"/>
</dbReference>
<proteinExistence type="predicted"/>
<accession>A0A1I7AX13</accession>
<dbReference type="eggNOG" id="COG2050">
    <property type="taxonomic scope" value="Bacteria"/>
</dbReference>
<gene>
    <name evidence="3" type="ORF">SAMN05216236_1084</name>
</gene>
<dbReference type="OrthoDB" id="9806185at2"/>
<evidence type="ECO:0000313" key="4">
    <source>
        <dbReference type="Proteomes" id="UP000182466"/>
    </source>
</evidence>
<protein>
    <submittedName>
        <fullName evidence="3">Uncharacterized domain 1-containing protein</fullName>
    </submittedName>
</protein>
<feature type="domain" description="Thioesterase" evidence="2">
    <location>
        <begin position="52"/>
        <end position="127"/>
    </location>
</feature>
<evidence type="ECO:0000313" key="3">
    <source>
        <dbReference type="EMBL" id="SFT79472.1"/>
    </source>
</evidence>
<dbReference type="AlphaFoldDB" id="A0A1I7AX13"/>
<dbReference type="EMBL" id="FPAW01000008">
    <property type="protein sequence ID" value="SFT79472.1"/>
    <property type="molecule type" value="Genomic_DNA"/>
</dbReference>
<evidence type="ECO:0000256" key="1">
    <source>
        <dbReference type="ARBA" id="ARBA00022801"/>
    </source>
</evidence>
<keyword evidence="4" id="KW-1185">Reference proteome</keyword>
<dbReference type="Pfam" id="PF03061">
    <property type="entry name" value="4HBT"/>
    <property type="match status" value="1"/>
</dbReference>
<evidence type="ECO:0000259" key="2">
    <source>
        <dbReference type="Pfam" id="PF03061"/>
    </source>
</evidence>
<dbReference type="InterPro" id="IPR029069">
    <property type="entry name" value="HotDog_dom_sf"/>
</dbReference>
<dbReference type="InterPro" id="IPR006683">
    <property type="entry name" value="Thioestr_dom"/>
</dbReference>
<dbReference type="STRING" id="999627.SAMN05216236_1084"/>
<dbReference type="CDD" id="cd03443">
    <property type="entry name" value="PaaI_thioesterase"/>
    <property type="match status" value="1"/>
</dbReference>
<dbReference type="NCBIfam" id="TIGR00369">
    <property type="entry name" value="unchar_dom_1"/>
    <property type="match status" value="1"/>
</dbReference>
<name>A0A1I7AX13_9RHOB</name>